<protein>
    <recommendedName>
        <fullName evidence="3">Protein quiver</fullName>
    </recommendedName>
</protein>
<dbReference type="EMBL" id="JAVFWL010000005">
    <property type="protein sequence ID" value="KAK6755277.1"/>
    <property type="molecule type" value="Genomic_DNA"/>
</dbReference>
<dbReference type="Proteomes" id="UP001303046">
    <property type="component" value="Unassembled WGS sequence"/>
</dbReference>
<proteinExistence type="predicted"/>
<accession>A0ABR1DXW3</accession>
<evidence type="ECO:0000313" key="2">
    <source>
        <dbReference type="Proteomes" id="UP001303046"/>
    </source>
</evidence>
<reference evidence="1 2" key="1">
    <citation type="submission" date="2023-08" db="EMBL/GenBank/DDBJ databases">
        <title>A Necator americanus chromosomal reference genome.</title>
        <authorList>
            <person name="Ilik V."/>
            <person name="Petrzelkova K.J."/>
            <person name="Pardy F."/>
            <person name="Fuh T."/>
            <person name="Niatou-Singa F.S."/>
            <person name="Gouil Q."/>
            <person name="Baker L."/>
            <person name="Ritchie M.E."/>
            <person name="Jex A.R."/>
            <person name="Gazzola D."/>
            <person name="Li H."/>
            <person name="Toshio Fujiwara R."/>
            <person name="Zhan B."/>
            <person name="Aroian R.V."/>
            <person name="Pafco B."/>
            <person name="Schwarz E.M."/>
        </authorList>
    </citation>
    <scope>NUCLEOTIDE SEQUENCE [LARGE SCALE GENOMIC DNA]</scope>
    <source>
        <strain evidence="1 2">Aroian</strain>
        <tissue evidence="1">Whole animal</tissue>
    </source>
</reference>
<gene>
    <name evidence="1" type="primary">Necator_chrV.g18737</name>
    <name evidence="1" type="ORF">RB195_013946</name>
</gene>
<organism evidence="1 2">
    <name type="scientific">Necator americanus</name>
    <name type="common">Human hookworm</name>
    <dbReference type="NCBI Taxonomy" id="51031"/>
    <lineage>
        <taxon>Eukaryota</taxon>
        <taxon>Metazoa</taxon>
        <taxon>Ecdysozoa</taxon>
        <taxon>Nematoda</taxon>
        <taxon>Chromadorea</taxon>
        <taxon>Rhabditida</taxon>
        <taxon>Rhabditina</taxon>
        <taxon>Rhabditomorpha</taxon>
        <taxon>Strongyloidea</taxon>
        <taxon>Ancylostomatidae</taxon>
        <taxon>Bunostominae</taxon>
        <taxon>Necator</taxon>
    </lineage>
</organism>
<evidence type="ECO:0008006" key="3">
    <source>
        <dbReference type="Google" id="ProtNLM"/>
    </source>
</evidence>
<comment type="caution">
    <text evidence="1">The sequence shown here is derived from an EMBL/GenBank/DDBJ whole genome shotgun (WGS) entry which is preliminary data.</text>
</comment>
<evidence type="ECO:0000313" key="1">
    <source>
        <dbReference type="EMBL" id="KAK6755277.1"/>
    </source>
</evidence>
<keyword evidence="2" id="KW-1185">Reference proteome</keyword>
<sequence>MLILLLFLPTTFGGVCYQCASELALINWSRYGLPYASCTMWCSLYDYKHNRHWRKVRWKSYREFPLKSLKEKESTYARSCMRPSLRKHTRRDFTVRIPGVVRDCQTYFRSPKSLPEGTTQLCRHSERTTLRNQRINMTFCYCQGSLCNGKGSTHLRRAPHRRQPSRRDPSLASQSYSIEFLLAFIVWALS</sequence>
<name>A0ABR1DXW3_NECAM</name>